<keyword evidence="2" id="KW-1185">Reference proteome</keyword>
<dbReference type="GeneID" id="120111788"/>
<protein>
    <submittedName>
        <fullName evidence="3">Zinc finger protein MAGPIE-like</fullName>
    </submittedName>
</protein>
<dbReference type="KEGG" id="pda:120111788"/>
<dbReference type="Pfam" id="PF22992">
    <property type="entry name" value="C2CH-4th_BIRD-IDD"/>
    <property type="match status" value="1"/>
</dbReference>
<dbReference type="GO" id="GO:0005634">
    <property type="term" value="C:nucleus"/>
    <property type="evidence" value="ECO:0007669"/>
    <property type="project" value="TreeGrafter"/>
</dbReference>
<dbReference type="PANTHER" id="PTHR10593">
    <property type="entry name" value="SERINE/THREONINE-PROTEIN KINASE RIO"/>
    <property type="match status" value="1"/>
</dbReference>
<reference evidence="3" key="2">
    <citation type="submission" date="2025-08" db="UniProtKB">
        <authorList>
            <consortium name="RefSeq"/>
        </authorList>
    </citation>
    <scope>IDENTIFICATION</scope>
    <source>
        <tissue evidence="3">Young leaves</tissue>
    </source>
</reference>
<dbReference type="InterPro" id="IPR031140">
    <property type="entry name" value="IDD1-16"/>
</dbReference>
<feature type="domain" description="BIRD-IDD transcription factor fourth C2HC zinc finger" evidence="1">
    <location>
        <begin position="9"/>
        <end position="37"/>
    </location>
</feature>
<proteinExistence type="predicted"/>
<dbReference type="GO" id="GO:0003700">
    <property type="term" value="F:DNA-binding transcription factor activity"/>
    <property type="evidence" value="ECO:0007669"/>
    <property type="project" value="TreeGrafter"/>
</dbReference>
<evidence type="ECO:0000259" key="1">
    <source>
        <dbReference type="Pfam" id="PF22992"/>
    </source>
</evidence>
<dbReference type="RefSeq" id="XP_038985610.1">
    <property type="nucleotide sequence ID" value="XM_039129682.1"/>
</dbReference>
<dbReference type="Proteomes" id="UP000228380">
    <property type="component" value="Chromosome 8"/>
</dbReference>
<dbReference type="AlphaFoldDB" id="A0A8B9AH08"/>
<sequence length="297" mass="31784">MIRTFAFTNRRDSFITHRAFCDALAEETARVSAASSINNMAPMSEANYLFTGGSGRSNMLQSFSSNIEPNISNCEANDQARPGLSLWMGHGIQSGEPLSSTPTLSDINQIGPVGAGTLYGDLFTSCSNAQQLNTQLSWMCGNKLWPTSTCELTGTSIPTTPMKEVGCSRSLLTSIPSLFSTQHQQHQAPVSDMSATALLQKAALIGVTPTIPFRGSSGPLKCQDTQIEDAGKNDGFFNSNQLSNLENIVNGFTASNGMLIERHRSSLMDDLKGGGETKDFLGVGVQTLCPSLINGWI</sequence>
<organism evidence="2 3">
    <name type="scientific">Phoenix dactylifera</name>
    <name type="common">Date palm</name>
    <dbReference type="NCBI Taxonomy" id="42345"/>
    <lineage>
        <taxon>Eukaryota</taxon>
        <taxon>Viridiplantae</taxon>
        <taxon>Streptophyta</taxon>
        <taxon>Embryophyta</taxon>
        <taxon>Tracheophyta</taxon>
        <taxon>Spermatophyta</taxon>
        <taxon>Magnoliopsida</taxon>
        <taxon>Liliopsida</taxon>
        <taxon>Arecaceae</taxon>
        <taxon>Coryphoideae</taxon>
        <taxon>Phoeniceae</taxon>
        <taxon>Phoenix</taxon>
    </lineage>
</organism>
<evidence type="ECO:0000313" key="2">
    <source>
        <dbReference type="Proteomes" id="UP000228380"/>
    </source>
</evidence>
<gene>
    <name evidence="3" type="primary">LOC120111788</name>
</gene>
<accession>A0A8B9AH08</accession>
<dbReference type="PANTHER" id="PTHR10593:SF148">
    <property type="entry name" value="ZINC FINGER PROTEIN MAGPIE"/>
    <property type="match status" value="1"/>
</dbReference>
<evidence type="ECO:0000313" key="3">
    <source>
        <dbReference type="RefSeq" id="XP_038985610.1"/>
    </source>
</evidence>
<dbReference type="InterPro" id="IPR055185">
    <property type="entry name" value="C2CH-4th_BIRD-IDD"/>
</dbReference>
<dbReference type="OrthoDB" id="6354171at2759"/>
<name>A0A8B9AH08_PHODC</name>
<reference evidence="2" key="1">
    <citation type="journal article" date="2019" name="Nat. Commun.">
        <title>Genome-wide association mapping of date palm fruit traits.</title>
        <authorList>
            <person name="Hazzouri K.M."/>
            <person name="Gros-Balthazard M."/>
            <person name="Flowers J.M."/>
            <person name="Copetti D."/>
            <person name="Lemansour A."/>
            <person name="Lebrun M."/>
            <person name="Masmoudi K."/>
            <person name="Ferrand S."/>
            <person name="Dhar M.I."/>
            <person name="Fresquez Z.A."/>
            <person name="Rosas U."/>
            <person name="Zhang J."/>
            <person name="Talag J."/>
            <person name="Lee S."/>
            <person name="Kudrna D."/>
            <person name="Powell R.F."/>
            <person name="Leitch I.J."/>
            <person name="Krueger R.R."/>
            <person name="Wing R.A."/>
            <person name="Amiri K.M.A."/>
            <person name="Purugganan M.D."/>
        </authorList>
    </citation>
    <scope>NUCLEOTIDE SEQUENCE [LARGE SCALE GENOMIC DNA]</scope>
    <source>
        <strain evidence="2">cv. Khalas</strain>
    </source>
</reference>